<dbReference type="InterPro" id="IPR001128">
    <property type="entry name" value="Cyt_P450"/>
</dbReference>
<comment type="similarity">
    <text evidence="2 9">Belongs to the cytochrome P450 family.</text>
</comment>
<keyword evidence="10" id="KW-1133">Transmembrane helix</keyword>
<dbReference type="InterPro" id="IPR017972">
    <property type="entry name" value="Cyt_P450_CS"/>
</dbReference>
<keyword evidence="4 8" id="KW-0479">Metal-binding</keyword>
<evidence type="ECO:0000256" key="10">
    <source>
        <dbReference type="SAM" id="Phobius"/>
    </source>
</evidence>
<dbReference type="GO" id="GO:0004497">
    <property type="term" value="F:monooxygenase activity"/>
    <property type="evidence" value="ECO:0007669"/>
    <property type="project" value="UniProtKB-KW"/>
</dbReference>
<keyword evidence="7 9" id="KW-0503">Monooxygenase</keyword>
<dbReference type="InterPro" id="IPR002401">
    <property type="entry name" value="Cyt_P450_E_grp-I"/>
</dbReference>
<dbReference type="GO" id="GO:0043386">
    <property type="term" value="P:mycotoxin biosynthetic process"/>
    <property type="evidence" value="ECO:0007669"/>
    <property type="project" value="UniProtKB-ARBA"/>
</dbReference>
<dbReference type="InterPro" id="IPR036396">
    <property type="entry name" value="Cyt_P450_sf"/>
</dbReference>
<evidence type="ECO:0000256" key="3">
    <source>
        <dbReference type="ARBA" id="ARBA00022617"/>
    </source>
</evidence>
<keyword evidence="10" id="KW-0812">Transmembrane</keyword>
<dbReference type="PROSITE" id="PS00086">
    <property type="entry name" value="CYTOCHROME_P450"/>
    <property type="match status" value="1"/>
</dbReference>
<accession>A0A9W4HKR9</accession>
<sequence length="511" mass="58160">MNSTYYLGIYAVYVSLGAILVRLLTNRYKRGLQDIPGPGLARYSRLWKLYSVWKGNQHHVEIDLHRKYGSLVRIGPNHISVGDPSAIPIIYGLNKGFNKTSFYPIQSLTWRRQPQMNLFSTRDVSYHRVQRRNIANAYSLSSLLETESAIDSCTSIFMTQMSKFADKKTPVDLGNWLQYYAFDVVGEVTFSKKLGFLEEGRDVDNIMESIHGNLVYASLCGQIPELHNLLLGNPLVLHLLPGLESWNQVLQFTLKAINPDSPFKEDGEIHEDPESGKDMLSRWMAVHRNDPERFSTRDAIVHLSANVFAGSDTTAIALRAILYLLMCNTATMTKVVTEIDTAVSENRVSNPISYRESTTQLPYLGAVIKEALRLHPSVGMIMEREVPEAGATICGKHIPGGTTVGMNAWVVNRSENTFHDPDEFLPERWLESSPEQLKSMEQSILTFGAGSRSCIGKHISFLEMYKVIPQLLREFEIKLHDEKEWKTRNIWFVQQREMICDFVKRSELLEH</sequence>
<evidence type="ECO:0000256" key="8">
    <source>
        <dbReference type="PIRSR" id="PIRSR602401-1"/>
    </source>
</evidence>
<protein>
    <submittedName>
        <fullName evidence="11">Uncharacterized protein</fullName>
    </submittedName>
</protein>
<evidence type="ECO:0000313" key="11">
    <source>
        <dbReference type="EMBL" id="CAG8045853.1"/>
    </source>
</evidence>
<dbReference type="FunFam" id="1.10.630.10:FF:000050">
    <property type="entry name" value="Cytochrome P450 monooxygenase"/>
    <property type="match status" value="1"/>
</dbReference>
<evidence type="ECO:0000256" key="9">
    <source>
        <dbReference type="RuleBase" id="RU000461"/>
    </source>
</evidence>
<reference evidence="11" key="1">
    <citation type="submission" date="2021-07" db="EMBL/GenBank/DDBJ databases">
        <authorList>
            <person name="Branca A.L. A."/>
        </authorList>
    </citation>
    <scope>NUCLEOTIDE SEQUENCE</scope>
</reference>
<dbReference type="GO" id="GO:0020037">
    <property type="term" value="F:heme binding"/>
    <property type="evidence" value="ECO:0007669"/>
    <property type="project" value="InterPro"/>
</dbReference>
<keyword evidence="6 8" id="KW-0408">Iron</keyword>
<evidence type="ECO:0000256" key="6">
    <source>
        <dbReference type="ARBA" id="ARBA00023004"/>
    </source>
</evidence>
<feature type="binding site" description="axial binding residue" evidence="8">
    <location>
        <position position="454"/>
    </location>
    <ligand>
        <name>heme</name>
        <dbReference type="ChEBI" id="CHEBI:30413"/>
    </ligand>
    <ligandPart>
        <name>Fe</name>
        <dbReference type="ChEBI" id="CHEBI:18248"/>
    </ligandPart>
</feature>
<proteinExistence type="inferred from homology"/>
<evidence type="ECO:0000256" key="1">
    <source>
        <dbReference type="ARBA" id="ARBA00001971"/>
    </source>
</evidence>
<dbReference type="Gene3D" id="1.10.630.10">
    <property type="entry name" value="Cytochrome P450"/>
    <property type="match status" value="1"/>
</dbReference>
<organism evidence="11 12">
    <name type="scientific">Penicillium olsonii</name>
    <dbReference type="NCBI Taxonomy" id="99116"/>
    <lineage>
        <taxon>Eukaryota</taxon>
        <taxon>Fungi</taxon>
        <taxon>Dikarya</taxon>
        <taxon>Ascomycota</taxon>
        <taxon>Pezizomycotina</taxon>
        <taxon>Eurotiomycetes</taxon>
        <taxon>Eurotiomycetidae</taxon>
        <taxon>Eurotiales</taxon>
        <taxon>Aspergillaceae</taxon>
        <taxon>Penicillium</taxon>
    </lineage>
</organism>
<dbReference type="GO" id="GO:0016705">
    <property type="term" value="F:oxidoreductase activity, acting on paired donors, with incorporation or reduction of molecular oxygen"/>
    <property type="evidence" value="ECO:0007669"/>
    <property type="project" value="InterPro"/>
</dbReference>
<evidence type="ECO:0000313" key="12">
    <source>
        <dbReference type="Proteomes" id="UP001153618"/>
    </source>
</evidence>
<keyword evidence="3 8" id="KW-0349">Heme</keyword>
<dbReference type="PANTHER" id="PTHR24305">
    <property type="entry name" value="CYTOCHROME P450"/>
    <property type="match status" value="1"/>
</dbReference>
<dbReference type="PANTHER" id="PTHR24305:SF232">
    <property type="entry name" value="P450, PUTATIVE (EUROFUNG)-RELATED"/>
    <property type="match status" value="1"/>
</dbReference>
<dbReference type="PRINTS" id="PR00385">
    <property type="entry name" value="P450"/>
</dbReference>
<comment type="caution">
    <text evidence="11">The sequence shown here is derived from an EMBL/GenBank/DDBJ whole genome shotgun (WGS) entry which is preliminary data.</text>
</comment>
<evidence type="ECO:0000256" key="5">
    <source>
        <dbReference type="ARBA" id="ARBA00023002"/>
    </source>
</evidence>
<dbReference type="GO" id="GO:0005506">
    <property type="term" value="F:iron ion binding"/>
    <property type="evidence" value="ECO:0007669"/>
    <property type="project" value="InterPro"/>
</dbReference>
<dbReference type="CDD" id="cd11060">
    <property type="entry name" value="CYP57A1-like"/>
    <property type="match status" value="1"/>
</dbReference>
<dbReference type="PRINTS" id="PR00463">
    <property type="entry name" value="EP450I"/>
</dbReference>
<name>A0A9W4HKR9_PENOL</name>
<dbReference type="SUPFAM" id="SSF48264">
    <property type="entry name" value="Cytochrome P450"/>
    <property type="match status" value="1"/>
</dbReference>
<keyword evidence="10" id="KW-0472">Membrane</keyword>
<keyword evidence="5 9" id="KW-0560">Oxidoreductase</keyword>
<dbReference type="InterPro" id="IPR050121">
    <property type="entry name" value="Cytochrome_P450_monoxygenase"/>
</dbReference>
<evidence type="ECO:0000256" key="2">
    <source>
        <dbReference type="ARBA" id="ARBA00010617"/>
    </source>
</evidence>
<gene>
    <name evidence="11" type="ORF">POLS_LOCUS3114</name>
</gene>
<evidence type="ECO:0000256" key="4">
    <source>
        <dbReference type="ARBA" id="ARBA00022723"/>
    </source>
</evidence>
<comment type="cofactor">
    <cofactor evidence="1 8">
        <name>heme</name>
        <dbReference type="ChEBI" id="CHEBI:30413"/>
    </cofactor>
</comment>
<feature type="transmembrane region" description="Helical" evidence="10">
    <location>
        <begin position="6"/>
        <end position="25"/>
    </location>
</feature>
<dbReference type="Proteomes" id="UP001153618">
    <property type="component" value="Unassembled WGS sequence"/>
</dbReference>
<dbReference type="EMBL" id="CAJVOS010000016">
    <property type="protein sequence ID" value="CAG8045853.1"/>
    <property type="molecule type" value="Genomic_DNA"/>
</dbReference>
<keyword evidence="12" id="KW-1185">Reference proteome</keyword>
<dbReference type="Pfam" id="PF00067">
    <property type="entry name" value="p450"/>
    <property type="match status" value="1"/>
</dbReference>
<dbReference type="AlphaFoldDB" id="A0A9W4HKR9"/>
<dbReference type="OrthoDB" id="3934656at2759"/>
<evidence type="ECO:0000256" key="7">
    <source>
        <dbReference type="ARBA" id="ARBA00023033"/>
    </source>
</evidence>